<dbReference type="RefSeq" id="WP_046789668.1">
    <property type="nucleotide sequence ID" value="NZ_CP011366.1"/>
</dbReference>
<protein>
    <submittedName>
        <fullName evidence="2">Phenylacetate-CoA ligase</fullName>
    </submittedName>
</protein>
<name>A0A0F7HJE1_9STAP</name>
<evidence type="ECO:0000313" key="1">
    <source>
        <dbReference type="EMBL" id="AKG73478.1"/>
    </source>
</evidence>
<dbReference type="Proteomes" id="UP000034029">
    <property type="component" value="Chromosome"/>
</dbReference>
<sequence>MLKELIGASTHNIYYKSPIFLQHAFTSAYGYKLKRERYNKLYRDALLRYVKGGFDKKQTLIEFMHHLKQHIDVYARIEIDDDNIIDSFLKLPMTVKSDLRYELEARSWRKGQIRFSGTSGTTGESLAVYDSEYDRADRMAYLDYIKLKNGVRPFAKRASFTGQDLTPPDHRNILWRYNMSMNQMLYTANHLTADNIRYVYENMARFKPAALDGFPSAIHMVAKFMLSNHIKADWDVLAVFPTSEILLPYVKTDIEKAFGTTVVDQYASGEGAPFIYGNADGAYQIGHETGLFEFKRIGDRLYEMIVTSFINYATPIVRYRINDQVEIDSDKDYLNSYSDDIRITRIFGRRSDYLIGSRGNKVTSVGIARAVEGIEDKVIAFQFIQKDMKEFVVNLVVEPDYGEKEDKIFKERVVRRLGQDSRYHFNYVETIPKDKNGKARFIINEISGAK</sequence>
<reference evidence="2 4" key="3">
    <citation type="submission" date="2016-10" db="EMBL/GenBank/DDBJ databases">
        <authorList>
            <person name="Varghese N."/>
            <person name="Submissions S."/>
        </authorList>
    </citation>
    <scope>NUCLEOTIDE SEQUENCE [LARGE SCALE GENOMIC DNA]</scope>
    <source>
        <strain evidence="2 4">CGMCC 1.6501</strain>
    </source>
</reference>
<dbReference type="PANTHER" id="PTHR36932:SF1">
    <property type="entry name" value="CAPSULAR POLYSACCHARIDE BIOSYNTHESIS PROTEIN"/>
    <property type="match status" value="1"/>
</dbReference>
<dbReference type="Gene3D" id="3.40.50.12780">
    <property type="entry name" value="N-terminal domain of ligase-like"/>
    <property type="match status" value="1"/>
</dbReference>
<proteinExistence type="predicted"/>
<dbReference type="GO" id="GO:0016874">
    <property type="term" value="F:ligase activity"/>
    <property type="evidence" value="ECO:0007669"/>
    <property type="project" value="UniProtKB-KW"/>
</dbReference>
<dbReference type="EMBL" id="CP011366">
    <property type="protein sequence ID" value="AKG73478.1"/>
    <property type="molecule type" value="Genomic_DNA"/>
</dbReference>
<dbReference type="PANTHER" id="PTHR36932">
    <property type="entry name" value="CAPSULAR POLYSACCHARIDE BIOSYNTHESIS PROTEIN"/>
    <property type="match status" value="1"/>
</dbReference>
<evidence type="ECO:0000313" key="4">
    <source>
        <dbReference type="Proteomes" id="UP000183090"/>
    </source>
</evidence>
<gene>
    <name evidence="1" type="ORF">AAT16_04160</name>
    <name evidence="2" type="ORF">SAMN05216235_0069</name>
</gene>
<keyword evidence="2" id="KW-0436">Ligase</keyword>
<dbReference type="OrthoDB" id="580775at2"/>
<evidence type="ECO:0000313" key="2">
    <source>
        <dbReference type="EMBL" id="SFK51181.1"/>
    </source>
</evidence>
<dbReference type="AlphaFoldDB" id="A0A0F7HJE1"/>
<dbReference type="Proteomes" id="UP000183090">
    <property type="component" value="Unassembled WGS sequence"/>
</dbReference>
<keyword evidence="3" id="KW-1185">Reference proteome</keyword>
<dbReference type="InterPro" id="IPR053158">
    <property type="entry name" value="CapK_Type1_Caps_Biosynth"/>
</dbReference>
<dbReference type="EMBL" id="FOTB01000001">
    <property type="protein sequence ID" value="SFK51181.1"/>
    <property type="molecule type" value="Genomic_DNA"/>
</dbReference>
<reference evidence="3" key="2">
    <citation type="submission" date="2015-04" db="EMBL/GenBank/DDBJ databases">
        <title>Complete genome sequence of Salinicoccus halodurans strain H3B36, isolated from the Qaidam basin of China.</title>
        <authorList>
            <person name="Ma Y."/>
            <person name="Jiang K."/>
            <person name="Xue Y."/>
        </authorList>
    </citation>
    <scope>NUCLEOTIDE SEQUENCE [LARGE SCALE GENOMIC DNA]</scope>
    <source>
        <strain evidence="3">H3B36</strain>
    </source>
</reference>
<accession>A0A0F7HJE1</accession>
<organism evidence="2 4">
    <name type="scientific">Salinicoccus halodurans</name>
    <dbReference type="NCBI Taxonomy" id="407035"/>
    <lineage>
        <taxon>Bacteria</taxon>
        <taxon>Bacillati</taxon>
        <taxon>Bacillota</taxon>
        <taxon>Bacilli</taxon>
        <taxon>Bacillales</taxon>
        <taxon>Staphylococcaceae</taxon>
        <taxon>Salinicoccus</taxon>
    </lineage>
</organism>
<reference evidence="1 3" key="1">
    <citation type="journal article" date="2015" name="Int. J. Syst. Evol. Microbiol.">
        <title>Complete genome sequence of Salinicoccus halodurans H3B36, isolated from the Qaidam Basin in China.</title>
        <authorList>
            <person name="Jiang K."/>
            <person name="Xue Y."/>
            <person name="Ma Y."/>
        </authorList>
    </citation>
    <scope>NUCLEOTIDE SEQUENCE [LARGE SCALE GENOMIC DNA]</scope>
    <source>
        <strain evidence="1 3">H3B36</strain>
    </source>
</reference>
<dbReference type="InterPro" id="IPR042099">
    <property type="entry name" value="ANL_N_sf"/>
</dbReference>
<dbReference type="SUPFAM" id="SSF56801">
    <property type="entry name" value="Acetyl-CoA synthetase-like"/>
    <property type="match status" value="1"/>
</dbReference>
<dbReference type="KEGG" id="shv:AAT16_04160"/>
<evidence type="ECO:0000313" key="3">
    <source>
        <dbReference type="Proteomes" id="UP000034029"/>
    </source>
</evidence>